<dbReference type="Gene3D" id="1.20.1730.10">
    <property type="entry name" value="Sodium/glucose cotransporter"/>
    <property type="match status" value="1"/>
</dbReference>
<evidence type="ECO:0000256" key="10">
    <source>
        <dbReference type="ARBA" id="ARBA00023201"/>
    </source>
</evidence>
<dbReference type="PANTHER" id="PTHR42985">
    <property type="entry name" value="SODIUM-COUPLED MONOCARBOXYLATE TRANSPORTER"/>
    <property type="match status" value="1"/>
</dbReference>
<proteinExistence type="inferred from homology"/>
<name>A0A1H9K7D8_9FLAO</name>
<evidence type="ECO:0000256" key="12">
    <source>
        <dbReference type="SAM" id="Phobius"/>
    </source>
</evidence>
<feature type="transmembrane region" description="Helical" evidence="12">
    <location>
        <begin position="76"/>
        <end position="98"/>
    </location>
</feature>
<dbReference type="InterPro" id="IPR001734">
    <property type="entry name" value="Na/solute_symporter"/>
</dbReference>
<evidence type="ECO:0000256" key="8">
    <source>
        <dbReference type="ARBA" id="ARBA00023065"/>
    </source>
</evidence>
<dbReference type="GO" id="GO:0015293">
    <property type="term" value="F:symporter activity"/>
    <property type="evidence" value="ECO:0007669"/>
    <property type="project" value="TreeGrafter"/>
</dbReference>
<dbReference type="PANTHER" id="PTHR42985:SF47">
    <property type="entry name" value="INTEGRAL MEMBRANE TRANSPORT PROTEIN"/>
    <property type="match status" value="1"/>
</dbReference>
<dbReference type="GO" id="GO:0005886">
    <property type="term" value="C:plasma membrane"/>
    <property type="evidence" value="ECO:0007669"/>
    <property type="project" value="UniProtKB-SubCell"/>
</dbReference>
<evidence type="ECO:0000256" key="11">
    <source>
        <dbReference type="RuleBase" id="RU362091"/>
    </source>
</evidence>
<evidence type="ECO:0000256" key="1">
    <source>
        <dbReference type="ARBA" id="ARBA00004651"/>
    </source>
</evidence>
<dbReference type="EMBL" id="FOFN01000004">
    <property type="protein sequence ID" value="SEQ95041.1"/>
    <property type="molecule type" value="Genomic_DNA"/>
</dbReference>
<dbReference type="InterPro" id="IPR038377">
    <property type="entry name" value="Na/Glc_symporter_sf"/>
</dbReference>
<feature type="transmembrane region" description="Helical" evidence="12">
    <location>
        <begin position="483"/>
        <end position="505"/>
    </location>
</feature>
<feature type="transmembrane region" description="Helical" evidence="12">
    <location>
        <begin position="44"/>
        <end position="64"/>
    </location>
</feature>
<keyword evidence="10" id="KW-0739">Sodium transport</keyword>
<feature type="transmembrane region" description="Helical" evidence="12">
    <location>
        <begin position="542"/>
        <end position="561"/>
    </location>
</feature>
<gene>
    <name evidence="13" type="ORF">SAMN05421824_2649</name>
</gene>
<feature type="transmembrane region" description="Helical" evidence="12">
    <location>
        <begin position="512"/>
        <end position="530"/>
    </location>
</feature>
<feature type="transmembrane region" description="Helical" evidence="12">
    <location>
        <begin position="233"/>
        <end position="252"/>
    </location>
</feature>
<comment type="subcellular location">
    <subcellularLocation>
        <location evidence="1">Cell membrane</location>
        <topology evidence="1">Multi-pass membrane protein</topology>
    </subcellularLocation>
</comment>
<comment type="similarity">
    <text evidence="2 11">Belongs to the sodium:solute symporter (SSF) (TC 2.A.21) family.</text>
</comment>
<dbReference type="GO" id="GO:0006814">
    <property type="term" value="P:sodium ion transport"/>
    <property type="evidence" value="ECO:0007669"/>
    <property type="project" value="UniProtKB-KW"/>
</dbReference>
<dbReference type="OrthoDB" id="9803597at2"/>
<evidence type="ECO:0000256" key="3">
    <source>
        <dbReference type="ARBA" id="ARBA00022448"/>
    </source>
</evidence>
<feature type="transmembrane region" description="Helical" evidence="12">
    <location>
        <begin position="119"/>
        <end position="147"/>
    </location>
</feature>
<feature type="transmembrane region" description="Helical" evidence="12">
    <location>
        <begin position="458"/>
        <end position="477"/>
    </location>
</feature>
<dbReference type="Proteomes" id="UP000198999">
    <property type="component" value="Unassembled WGS sequence"/>
</dbReference>
<dbReference type="Pfam" id="PF00474">
    <property type="entry name" value="SSF"/>
    <property type="match status" value="2"/>
</dbReference>
<evidence type="ECO:0000256" key="5">
    <source>
        <dbReference type="ARBA" id="ARBA00022692"/>
    </source>
</evidence>
<keyword evidence="6 12" id="KW-1133">Transmembrane helix</keyword>
<organism evidence="13 14">
    <name type="scientific">Hyunsoonleella jejuensis</name>
    <dbReference type="NCBI Taxonomy" id="419940"/>
    <lineage>
        <taxon>Bacteria</taxon>
        <taxon>Pseudomonadati</taxon>
        <taxon>Bacteroidota</taxon>
        <taxon>Flavobacteriia</taxon>
        <taxon>Flavobacteriales</taxon>
        <taxon>Flavobacteriaceae</taxon>
    </lineage>
</organism>
<keyword evidence="7" id="KW-0915">Sodium</keyword>
<dbReference type="RefSeq" id="WP_092580360.1">
    <property type="nucleotide sequence ID" value="NZ_FOFN01000004.1"/>
</dbReference>
<keyword evidence="4" id="KW-1003">Cell membrane</keyword>
<evidence type="ECO:0000256" key="2">
    <source>
        <dbReference type="ARBA" id="ARBA00006434"/>
    </source>
</evidence>
<dbReference type="STRING" id="419940.SAMN05421824_2649"/>
<evidence type="ECO:0000256" key="6">
    <source>
        <dbReference type="ARBA" id="ARBA00022989"/>
    </source>
</evidence>
<protein>
    <submittedName>
        <fullName evidence="13">Transporter, SSS family</fullName>
    </submittedName>
</protein>
<keyword evidence="3" id="KW-0813">Transport</keyword>
<accession>A0A1H9K7D8</accession>
<keyword evidence="8" id="KW-0406">Ion transport</keyword>
<feature type="transmembrane region" description="Helical" evidence="12">
    <location>
        <begin position="153"/>
        <end position="171"/>
    </location>
</feature>
<evidence type="ECO:0000256" key="9">
    <source>
        <dbReference type="ARBA" id="ARBA00023136"/>
    </source>
</evidence>
<dbReference type="CDD" id="cd11494">
    <property type="entry name" value="SLC5sbd_NIS-like_u2"/>
    <property type="match status" value="1"/>
</dbReference>
<feature type="transmembrane region" description="Helical" evidence="12">
    <location>
        <begin position="273"/>
        <end position="298"/>
    </location>
</feature>
<evidence type="ECO:0000313" key="13">
    <source>
        <dbReference type="EMBL" id="SEQ95041.1"/>
    </source>
</evidence>
<dbReference type="AlphaFoldDB" id="A0A1H9K7D8"/>
<keyword evidence="14" id="KW-1185">Reference proteome</keyword>
<reference evidence="13 14" key="1">
    <citation type="submission" date="2016-10" db="EMBL/GenBank/DDBJ databases">
        <authorList>
            <person name="de Groot N.N."/>
        </authorList>
    </citation>
    <scope>NUCLEOTIDE SEQUENCE [LARGE SCALE GENOMIC DNA]</scope>
    <source>
        <strain evidence="13 14">DSM 21035</strain>
    </source>
</reference>
<evidence type="ECO:0000256" key="4">
    <source>
        <dbReference type="ARBA" id="ARBA00022475"/>
    </source>
</evidence>
<dbReference type="InterPro" id="IPR051163">
    <property type="entry name" value="Sodium:Solute_Symporter_SSF"/>
</dbReference>
<dbReference type="PROSITE" id="PS50283">
    <property type="entry name" value="NA_SOLUT_SYMP_3"/>
    <property type="match status" value="1"/>
</dbReference>
<keyword evidence="5 12" id="KW-0812">Transmembrane</keyword>
<sequence length="570" mass="63788">MQLNWVDWAVLAVTLIAIVTYGTLQTRGSKNVKDYLRGGNTSKWWTIGLSVMATQASAITFLSTPGQAYNDGMGFVQFYFGLPIAMIVICMVFIPLYHRLKVYTAYEFLENRFDLKTRTLAAILFLIQRGLAAGITIFAPAIILSVVLGWDLLTLNIVIGFLVIIYTVSGGTRAVNVTQKHQMVVIFIGMLVAFLIIVNKLPQDISFTKALEIAGASGKMEVLDFSFSLNNRYTFWSGIIGGTFLMLSYFGTDQSQVQRYLSGKSVKEMQLGLIFNGLLKVPMQFFILLVGVMVFVFYQFNKAPINFNPNATEVVLNSEYADAYKALQNEWDIIHNDKQRVVKALGNHENSKLVALNIEHLNQLNENVKNEAKVLIEKAAKDKDLKIETNDKDYVFIHFILNNLPRGLIGLLLAVILSAAMSSTASELNALGSTTTMDLYKRNVSEKTEEEMVKASKWFTFLWGIIAIGVACVANLAENLIQLVNIIGSIFYGNVLGIFLLAFFFKFVKGNAVFIAALITQILVIALYFLNEYEYINLPFLWLNFVGCIIVIFIACLIQGLSKNEQYTNI</sequence>
<evidence type="ECO:0000256" key="7">
    <source>
        <dbReference type="ARBA" id="ARBA00023053"/>
    </source>
</evidence>
<keyword evidence="9 12" id="KW-0472">Membrane</keyword>
<feature type="transmembrane region" description="Helical" evidence="12">
    <location>
        <begin position="6"/>
        <end position="24"/>
    </location>
</feature>
<feature type="transmembrane region" description="Helical" evidence="12">
    <location>
        <begin position="183"/>
        <end position="201"/>
    </location>
</feature>
<evidence type="ECO:0000313" key="14">
    <source>
        <dbReference type="Proteomes" id="UP000198999"/>
    </source>
</evidence>